<keyword evidence="2" id="KW-0597">Phosphoprotein</keyword>
<keyword evidence="4" id="KW-0808">Transferase</keyword>
<evidence type="ECO:0000256" key="3">
    <source>
        <dbReference type="ARBA" id="ARBA00022597"/>
    </source>
</evidence>
<dbReference type="GO" id="GO:0090563">
    <property type="term" value="F:protein-phosphocysteine-sugar phosphotransferase activity"/>
    <property type="evidence" value="ECO:0007669"/>
    <property type="project" value="TreeGrafter"/>
</dbReference>
<evidence type="ECO:0000256" key="2">
    <source>
        <dbReference type="ARBA" id="ARBA00022553"/>
    </source>
</evidence>
<dbReference type="InterPro" id="IPR001020">
    <property type="entry name" value="PTS_HPr_His_P_site"/>
</dbReference>
<evidence type="ECO:0000313" key="7">
    <source>
        <dbReference type="EMBL" id="SHO58751.1"/>
    </source>
</evidence>
<evidence type="ECO:0000259" key="6">
    <source>
        <dbReference type="PROSITE" id="PS51350"/>
    </source>
</evidence>
<dbReference type="RefSeq" id="WP_073586196.1">
    <property type="nucleotide sequence ID" value="NZ_AP024898.1"/>
</dbReference>
<organism evidence="7 8">
    <name type="scientific">Vibrio quintilis</name>
    <dbReference type="NCBI Taxonomy" id="1117707"/>
    <lineage>
        <taxon>Bacteria</taxon>
        <taxon>Pseudomonadati</taxon>
        <taxon>Pseudomonadota</taxon>
        <taxon>Gammaproteobacteria</taxon>
        <taxon>Vibrionales</taxon>
        <taxon>Vibrionaceae</taxon>
        <taxon>Vibrio</taxon>
    </lineage>
</organism>
<dbReference type="PANTHER" id="PTHR30181">
    <property type="entry name" value="MANNITOL PERMEASE IIC COMPONENT"/>
    <property type="match status" value="1"/>
</dbReference>
<evidence type="ECO:0000256" key="4">
    <source>
        <dbReference type="ARBA" id="ARBA00022679"/>
    </source>
</evidence>
<dbReference type="InterPro" id="IPR000032">
    <property type="entry name" value="HPr-like"/>
</dbReference>
<keyword evidence="3" id="KW-0762">Sugar transport</keyword>
<protein>
    <submittedName>
        <fullName evidence="7">Multiphosphoryl transfer protein</fullName>
    </submittedName>
</protein>
<keyword evidence="8" id="KW-1185">Reference proteome</keyword>
<dbReference type="SUPFAM" id="SSF55594">
    <property type="entry name" value="HPr-like"/>
    <property type="match status" value="1"/>
</dbReference>
<gene>
    <name evidence="7" type="primary">fruB_2</name>
    <name evidence="7" type="ORF">VQ7734_04523</name>
</gene>
<dbReference type="EMBL" id="FRFG01000077">
    <property type="protein sequence ID" value="SHO58751.1"/>
    <property type="molecule type" value="Genomic_DNA"/>
</dbReference>
<dbReference type="STRING" id="1117707.VQ7734_04523"/>
<dbReference type="Proteomes" id="UP000184600">
    <property type="component" value="Unassembled WGS sequence"/>
</dbReference>
<dbReference type="NCBIfam" id="TIGR01003">
    <property type="entry name" value="PTS_HPr_family"/>
    <property type="match status" value="1"/>
</dbReference>
<keyword evidence="1" id="KW-0813">Transport</keyword>
<dbReference type="PRINTS" id="PR00107">
    <property type="entry name" value="PHOSPHOCPHPR"/>
</dbReference>
<dbReference type="OrthoDB" id="6630731at2"/>
<feature type="domain" description="HPr" evidence="6">
    <location>
        <begin position="7"/>
        <end position="96"/>
    </location>
</feature>
<dbReference type="Gene3D" id="3.30.1340.10">
    <property type="entry name" value="HPr-like"/>
    <property type="match status" value="1"/>
</dbReference>
<proteinExistence type="predicted"/>
<accession>A0A1M7Z1K0</accession>
<evidence type="ECO:0000256" key="5">
    <source>
        <dbReference type="ARBA" id="ARBA00022683"/>
    </source>
</evidence>
<reference evidence="8" key="1">
    <citation type="submission" date="2016-12" db="EMBL/GenBank/DDBJ databases">
        <authorList>
            <person name="Rodrigo-Torres L."/>
            <person name="Arahal R.D."/>
            <person name="Lucena T."/>
        </authorList>
    </citation>
    <scope>NUCLEOTIDE SEQUENCE [LARGE SCALE GENOMIC DNA]</scope>
</reference>
<name>A0A1M7Z1K0_9VIBR</name>
<dbReference type="AlphaFoldDB" id="A0A1M7Z1K0"/>
<keyword evidence="5" id="KW-0598">Phosphotransferase system</keyword>
<evidence type="ECO:0000256" key="1">
    <source>
        <dbReference type="ARBA" id="ARBA00022448"/>
    </source>
</evidence>
<dbReference type="GO" id="GO:0005886">
    <property type="term" value="C:plasma membrane"/>
    <property type="evidence" value="ECO:0007669"/>
    <property type="project" value="TreeGrafter"/>
</dbReference>
<dbReference type="PANTHER" id="PTHR30181:SF2">
    <property type="entry name" value="PTS SYSTEM MANNITOL-SPECIFIC EIICBA COMPONENT"/>
    <property type="match status" value="1"/>
</dbReference>
<dbReference type="GO" id="GO:0009401">
    <property type="term" value="P:phosphoenolpyruvate-dependent sugar phosphotransferase system"/>
    <property type="evidence" value="ECO:0007669"/>
    <property type="project" value="UniProtKB-KW"/>
</dbReference>
<dbReference type="InterPro" id="IPR035895">
    <property type="entry name" value="HPr-like_sf"/>
</dbReference>
<dbReference type="Pfam" id="PF00381">
    <property type="entry name" value="PTS-HPr"/>
    <property type="match status" value="1"/>
</dbReference>
<dbReference type="PROSITE" id="PS00369">
    <property type="entry name" value="PTS_HPR_HIS"/>
    <property type="match status" value="1"/>
</dbReference>
<evidence type="ECO:0000313" key="8">
    <source>
        <dbReference type="Proteomes" id="UP000184600"/>
    </source>
</evidence>
<sequence>MAENTVELEAKFIIENKSGLHTRPGAMLVQIAKQFDCDISITNLTSNGKPENAKSLMRLMTCGIKRGHEILVTLQGHDAKSALEAISKGIQSGLGE</sequence>
<dbReference type="InterPro" id="IPR050893">
    <property type="entry name" value="Sugar_PTS"/>
</dbReference>
<dbReference type="PROSITE" id="PS51350">
    <property type="entry name" value="PTS_HPR_DOM"/>
    <property type="match status" value="1"/>
</dbReference>